<gene>
    <name evidence="2" type="ORF">MNEG_11540</name>
</gene>
<dbReference type="GeneID" id="25728813"/>
<feature type="compositionally biased region" description="Polar residues" evidence="1">
    <location>
        <begin position="509"/>
        <end position="521"/>
    </location>
</feature>
<dbReference type="AlphaFoldDB" id="A0A0D2KKX1"/>
<reference evidence="2 3" key="1">
    <citation type="journal article" date="2013" name="BMC Genomics">
        <title>Reconstruction of the lipid metabolism for the microalga Monoraphidium neglectum from its genome sequence reveals characteristics suitable for biofuel production.</title>
        <authorList>
            <person name="Bogen C."/>
            <person name="Al-Dilaimi A."/>
            <person name="Albersmeier A."/>
            <person name="Wichmann J."/>
            <person name="Grundmann M."/>
            <person name="Rupp O."/>
            <person name="Lauersen K.J."/>
            <person name="Blifernez-Klassen O."/>
            <person name="Kalinowski J."/>
            <person name="Goesmann A."/>
            <person name="Mussgnug J.H."/>
            <person name="Kruse O."/>
        </authorList>
    </citation>
    <scope>NUCLEOTIDE SEQUENCE [LARGE SCALE GENOMIC DNA]</scope>
    <source>
        <strain evidence="2 3">SAG 48.87</strain>
    </source>
</reference>
<accession>A0A0D2KKX1</accession>
<dbReference type="Proteomes" id="UP000054498">
    <property type="component" value="Unassembled WGS sequence"/>
</dbReference>
<dbReference type="RefSeq" id="XP_013895443.1">
    <property type="nucleotide sequence ID" value="XM_014039989.1"/>
</dbReference>
<proteinExistence type="predicted"/>
<sequence length="564" mass="56458">MTWPHSTFQILEDLVERLGPHPKRSHALVQFETVHPDEQQAEDSDVGSGCGDSRGDRAADKVFITQSADVPFVSGADAVFLNAIPEPLIHSPPARRFGVDAPAMLPAASNALAAGFAAGLYDGSALDQQQAAQAVAQQAMTRQHAHGQPMIVVSNGLAMPPLLPQQLGAHTHPQDGASAAAAARARRASAAAAMGMQALGMDGDSSDALASLQAYVIGEDPWESLPASAAAVGPSGPQPPMMQLQVPQHQASLAPLSPQMLPGGGAMPMLMPTAPRAPRARRHSMFVSAGADPRAVRRGSVGNFDSNPALMQQLQQAAAAASLPAGAVFAPIQSGRATPNGYGGTGTPSGGVNAAALQMGLASAAIAERLAVLGLGDPAAGQLPAGGLLQQAHLAQSQPSLAAQMQVPLAQRQQAPPWAAAAAPGAAPHGGAFVAGAPRAPNAGSSRRHSWCPTGSVYFGPDGVRAARPGRGDQLAPMQMVDGSVGGTSGYTNLAASTSSYATPSQSSLHYSQPPSPLSSNGSAAAAAKAAGGVAQYAPAGAGAALAPDALGAAGPGGQLQRAC</sequence>
<dbReference type="STRING" id="145388.A0A0D2KKX1"/>
<dbReference type="KEGG" id="mng:MNEG_11540"/>
<name>A0A0D2KKX1_9CHLO</name>
<evidence type="ECO:0000256" key="1">
    <source>
        <dbReference type="SAM" id="MobiDB-lite"/>
    </source>
</evidence>
<protein>
    <submittedName>
        <fullName evidence="2">Uncharacterized protein</fullName>
    </submittedName>
</protein>
<keyword evidence="3" id="KW-1185">Reference proteome</keyword>
<evidence type="ECO:0000313" key="3">
    <source>
        <dbReference type="Proteomes" id="UP000054498"/>
    </source>
</evidence>
<feature type="region of interest" description="Disordered" evidence="1">
    <location>
        <begin position="502"/>
        <end position="523"/>
    </location>
</feature>
<evidence type="ECO:0000313" key="2">
    <source>
        <dbReference type="EMBL" id="KIY96423.1"/>
    </source>
</evidence>
<dbReference type="EMBL" id="KK103011">
    <property type="protein sequence ID" value="KIY96423.1"/>
    <property type="molecule type" value="Genomic_DNA"/>
</dbReference>
<organism evidence="2 3">
    <name type="scientific">Monoraphidium neglectum</name>
    <dbReference type="NCBI Taxonomy" id="145388"/>
    <lineage>
        <taxon>Eukaryota</taxon>
        <taxon>Viridiplantae</taxon>
        <taxon>Chlorophyta</taxon>
        <taxon>core chlorophytes</taxon>
        <taxon>Chlorophyceae</taxon>
        <taxon>CS clade</taxon>
        <taxon>Sphaeropleales</taxon>
        <taxon>Selenastraceae</taxon>
        <taxon>Monoraphidium</taxon>
    </lineage>
</organism>